<accession>A0A934R7U8</accession>
<evidence type="ECO:0000313" key="2">
    <source>
        <dbReference type="Proteomes" id="UP000600139"/>
    </source>
</evidence>
<proteinExistence type="predicted"/>
<keyword evidence="2" id="KW-1185">Reference proteome</keyword>
<name>A0A934R7U8_9BACT</name>
<gene>
    <name evidence="1" type="ORF">JIN84_13870</name>
</gene>
<sequence>MKAHELYTAVDPAIVTQMLDWFRANDKNVYRSAVATLAGNRKLRPIFVEKKSMAEQYAWIHKTLKLKPCDTIGEHLLQAYLMAGQQSLLAMFCDGMGIPHDGKGSVVGDLPKKIDQARLDTTIDRLADIFENKLLAVYLHCFNMQVPEGWPELTAKLESDERLKLA</sequence>
<organism evidence="1 2">
    <name type="scientific">Luteolibacter yonseiensis</name>
    <dbReference type="NCBI Taxonomy" id="1144680"/>
    <lineage>
        <taxon>Bacteria</taxon>
        <taxon>Pseudomonadati</taxon>
        <taxon>Verrucomicrobiota</taxon>
        <taxon>Verrucomicrobiia</taxon>
        <taxon>Verrucomicrobiales</taxon>
        <taxon>Verrucomicrobiaceae</taxon>
        <taxon>Luteolibacter</taxon>
    </lineage>
</organism>
<reference evidence="1" key="1">
    <citation type="submission" date="2021-01" db="EMBL/GenBank/DDBJ databases">
        <title>Modified the classification status of verrucomicrobia.</title>
        <authorList>
            <person name="Feng X."/>
        </authorList>
    </citation>
    <scope>NUCLEOTIDE SEQUENCE</scope>
    <source>
        <strain evidence="1">JCM 18052</strain>
    </source>
</reference>
<protein>
    <submittedName>
        <fullName evidence="1">Uncharacterized protein</fullName>
    </submittedName>
</protein>
<dbReference type="EMBL" id="JAENIK010000011">
    <property type="protein sequence ID" value="MBK1816709.1"/>
    <property type="molecule type" value="Genomic_DNA"/>
</dbReference>
<dbReference type="RefSeq" id="WP_200351638.1">
    <property type="nucleotide sequence ID" value="NZ_BAABHZ010000006.1"/>
</dbReference>
<comment type="caution">
    <text evidence="1">The sequence shown here is derived from an EMBL/GenBank/DDBJ whole genome shotgun (WGS) entry which is preliminary data.</text>
</comment>
<dbReference type="AlphaFoldDB" id="A0A934R7U8"/>
<dbReference type="Proteomes" id="UP000600139">
    <property type="component" value="Unassembled WGS sequence"/>
</dbReference>
<evidence type="ECO:0000313" key="1">
    <source>
        <dbReference type="EMBL" id="MBK1816709.1"/>
    </source>
</evidence>